<dbReference type="EMBL" id="AP018694">
    <property type="protein sequence ID" value="BBE20737.1"/>
    <property type="molecule type" value="Genomic_DNA"/>
</dbReference>
<dbReference type="KEGG" id="anf:AQPE_4931"/>
<dbReference type="Proteomes" id="UP001193389">
    <property type="component" value="Chromosome"/>
</dbReference>
<organism evidence="1 2">
    <name type="scientific">Aquipluma nitroreducens</name>
    <dbReference type="NCBI Taxonomy" id="2010828"/>
    <lineage>
        <taxon>Bacteria</taxon>
        <taxon>Pseudomonadati</taxon>
        <taxon>Bacteroidota</taxon>
        <taxon>Bacteroidia</taxon>
        <taxon>Marinilabiliales</taxon>
        <taxon>Prolixibacteraceae</taxon>
        <taxon>Aquipluma</taxon>
    </lineage>
</organism>
<evidence type="ECO:0000313" key="1">
    <source>
        <dbReference type="EMBL" id="BBE20737.1"/>
    </source>
</evidence>
<reference evidence="1" key="1">
    <citation type="journal article" date="2020" name="Int. J. Syst. Evol. Microbiol.">
        <title>Aquipluma nitroreducens gen. nov. sp. nov., a novel facultatively anaerobic bacterium isolated from a freshwater lake.</title>
        <authorList>
            <person name="Watanabe M."/>
            <person name="Kojima H."/>
            <person name="Fukui M."/>
        </authorList>
    </citation>
    <scope>NUCLEOTIDE SEQUENCE</scope>
    <source>
        <strain evidence="1">MeG22</strain>
    </source>
</reference>
<proteinExistence type="predicted"/>
<dbReference type="AlphaFoldDB" id="A0A5K7SH22"/>
<protein>
    <submittedName>
        <fullName evidence="1">Uncharacterized protein</fullName>
    </submittedName>
</protein>
<evidence type="ECO:0000313" key="2">
    <source>
        <dbReference type="Proteomes" id="UP001193389"/>
    </source>
</evidence>
<sequence length="37" mass="4010">MPSALADGLIEEFETALATAFRAKAPISYLLLTRSLK</sequence>
<keyword evidence="2" id="KW-1185">Reference proteome</keyword>
<gene>
    <name evidence="1" type="ORF">AQPE_4931</name>
</gene>
<accession>A0A5K7SH22</accession>
<name>A0A5K7SH22_9BACT</name>